<evidence type="ECO:0000256" key="8">
    <source>
        <dbReference type="RuleBase" id="RU000688"/>
    </source>
</evidence>
<evidence type="ECO:0000256" key="3">
    <source>
        <dbReference type="ARBA" id="ARBA00022989"/>
    </source>
</evidence>
<evidence type="ECO:0000256" key="2">
    <source>
        <dbReference type="ARBA" id="ARBA00022692"/>
    </source>
</evidence>
<keyword evidence="2 8" id="KW-0812">Transmembrane</keyword>
<feature type="domain" description="G-protein coupled receptors family 1 profile" evidence="10">
    <location>
        <begin position="25"/>
        <end position="113"/>
    </location>
</feature>
<dbReference type="Pfam" id="PF00001">
    <property type="entry name" value="7tm_1"/>
    <property type="match status" value="2"/>
</dbReference>
<evidence type="ECO:0000259" key="10">
    <source>
        <dbReference type="PROSITE" id="PS50262"/>
    </source>
</evidence>
<dbReference type="Gene3D" id="1.20.1070.10">
    <property type="entry name" value="Rhodopsin 7-helix transmembrane proteins"/>
    <property type="match status" value="2"/>
</dbReference>
<proteinExistence type="inferred from homology"/>
<feature type="transmembrane region" description="Helical" evidence="9">
    <location>
        <begin position="435"/>
        <end position="462"/>
    </location>
</feature>
<evidence type="ECO:0000256" key="5">
    <source>
        <dbReference type="ARBA" id="ARBA00023136"/>
    </source>
</evidence>
<gene>
    <name evidence="11" type="ORF">PEVE_00009482</name>
</gene>
<dbReference type="Proteomes" id="UP001159427">
    <property type="component" value="Unassembled WGS sequence"/>
</dbReference>
<keyword evidence="6 8" id="KW-0675">Receptor</keyword>
<comment type="similarity">
    <text evidence="8">Belongs to the G-protein coupled receptor 1 family.</text>
</comment>
<accession>A0ABN8R8U1</accession>
<dbReference type="PROSITE" id="PS00237">
    <property type="entry name" value="G_PROTEIN_RECEP_F1_1"/>
    <property type="match status" value="1"/>
</dbReference>
<evidence type="ECO:0000313" key="12">
    <source>
        <dbReference type="Proteomes" id="UP001159427"/>
    </source>
</evidence>
<feature type="transmembrane region" description="Helical" evidence="9">
    <location>
        <begin position="384"/>
        <end position="404"/>
    </location>
</feature>
<feature type="transmembrane region" description="Helical" evidence="9">
    <location>
        <begin position="256"/>
        <end position="276"/>
    </location>
</feature>
<evidence type="ECO:0000313" key="11">
    <source>
        <dbReference type="EMBL" id="CAH3174307.1"/>
    </source>
</evidence>
<dbReference type="SUPFAM" id="SSF81321">
    <property type="entry name" value="Family A G protein-coupled receptor-like"/>
    <property type="match status" value="2"/>
</dbReference>
<sequence length="540" mass="60291">MKPLNTEYIINCTLNGLFAIAAILGNGLILHALRKSAALRPPSRALMYSLAASDIGVGLTVQPFYVIYKTAELMNNRELYCVTGIGFHLSANVFSAVSFLTITAISVDRLLVLHLGSRYQSTVSLKRRMFRFSFREIYCRFSCLFQPLLNSLVPYHVSVVWKIFMSLMVYNTDAVAVQSTAVTAFISILASIDVVGNTIVCLLIIKFQDMRLVAGRVERAKALDKGGEFQRFPTILGSVTYSLFTNSNTRIRMNYLILNLAVADIIVALFLVPRSIVAHTVNHPEGISGTVLCKFLTGGVLTWVALVTSVFTLIIIAFERYFAVLDPQIHQRQLNASRLKIIVSTVWMTAVIFNLPLLISVHYNELKSMCIDYWSESWMPKANSIAWVIVTGVIPIFLMAGIYFKVVHYLWYENADNGDSAQQGRVKINRRITKMVMTVSVVFFICWIPALTSLCVLSFHSVAQKQGYALHVVSTILVLFNCAANPFIYVVVSHRFRRHFKELVCCVGASSNAKVYPTTQGKDSGSVQPVQIRLVSLADC</sequence>
<feature type="domain" description="G-protein coupled receptors family 1 profile" evidence="10">
    <location>
        <begin position="196"/>
        <end position="489"/>
    </location>
</feature>
<keyword evidence="7 8" id="KW-0807">Transducer</keyword>
<feature type="transmembrane region" description="Helical" evidence="9">
    <location>
        <begin position="14"/>
        <end position="33"/>
    </location>
</feature>
<feature type="transmembrane region" description="Helical" evidence="9">
    <location>
        <begin position="339"/>
        <end position="359"/>
    </location>
</feature>
<feature type="transmembrane region" description="Helical" evidence="9">
    <location>
        <begin position="93"/>
        <end position="116"/>
    </location>
</feature>
<dbReference type="PRINTS" id="PR00237">
    <property type="entry name" value="GPCRRHODOPSN"/>
</dbReference>
<comment type="subcellular location">
    <subcellularLocation>
        <location evidence="1">Membrane</location>
        <topology evidence="1">Multi-pass membrane protein</topology>
    </subcellularLocation>
</comment>
<keyword evidence="12" id="KW-1185">Reference proteome</keyword>
<keyword evidence="5 9" id="KW-0472">Membrane</keyword>
<reference evidence="11 12" key="1">
    <citation type="submission" date="2022-05" db="EMBL/GenBank/DDBJ databases">
        <authorList>
            <consortium name="Genoscope - CEA"/>
            <person name="William W."/>
        </authorList>
    </citation>
    <scope>NUCLEOTIDE SEQUENCE [LARGE SCALE GENOMIC DNA]</scope>
</reference>
<comment type="caution">
    <text evidence="11">The sequence shown here is derived from an EMBL/GenBank/DDBJ whole genome shotgun (WGS) entry which is preliminary data.</text>
</comment>
<organism evidence="11 12">
    <name type="scientific">Porites evermanni</name>
    <dbReference type="NCBI Taxonomy" id="104178"/>
    <lineage>
        <taxon>Eukaryota</taxon>
        <taxon>Metazoa</taxon>
        <taxon>Cnidaria</taxon>
        <taxon>Anthozoa</taxon>
        <taxon>Hexacorallia</taxon>
        <taxon>Scleractinia</taxon>
        <taxon>Fungiina</taxon>
        <taxon>Poritidae</taxon>
        <taxon>Porites</taxon>
    </lineage>
</organism>
<dbReference type="PANTHER" id="PTHR45695:SF9">
    <property type="entry name" value="LEUCOKININ RECEPTOR"/>
    <property type="match status" value="1"/>
</dbReference>
<keyword evidence="3 9" id="KW-1133">Transmembrane helix</keyword>
<dbReference type="InterPro" id="IPR000276">
    <property type="entry name" value="GPCR_Rhodpsn"/>
</dbReference>
<dbReference type="PANTHER" id="PTHR45695">
    <property type="entry name" value="LEUCOKININ RECEPTOR-RELATED"/>
    <property type="match status" value="1"/>
</dbReference>
<evidence type="ECO:0000256" key="1">
    <source>
        <dbReference type="ARBA" id="ARBA00004141"/>
    </source>
</evidence>
<feature type="transmembrane region" description="Helical" evidence="9">
    <location>
        <begin position="45"/>
        <end position="68"/>
    </location>
</feature>
<dbReference type="EMBL" id="CALNXI010001658">
    <property type="protein sequence ID" value="CAH3174307.1"/>
    <property type="molecule type" value="Genomic_DNA"/>
</dbReference>
<feature type="transmembrane region" description="Helical" evidence="9">
    <location>
        <begin position="296"/>
        <end position="318"/>
    </location>
</feature>
<evidence type="ECO:0000256" key="6">
    <source>
        <dbReference type="ARBA" id="ARBA00023170"/>
    </source>
</evidence>
<evidence type="ECO:0000256" key="4">
    <source>
        <dbReference type="ARBA" id="ARBA00023040"/>
    </source>
</evidence>
<dbReference type="CDD" id="cd00637">
    <property type="entry name" value="7tm_classA_rhodopsin-like"/>
    <property type="match status" value="2"/>
</dbReference>
<feature type="transmembrane region" description="Helical" evidence="9">
    <location>
        <begin position="181"/>
        <end position="205"/>
    </location>
</feature>
<dbReference type="PROSITE" id="PS50262">
    <property type="entry name" value="G_PROTEIN_RECEP_F1_2"/>
    <property type="match status" value="2"/>
</dbReference>
<evidence type="ECO:0000256" key="9">
    <source>
        <dbReference type="SAM" id="Phobius"/>
    </source>
</evidence>
<evidence type="ECO:0000256" key="7">
    <source>
        <dbReference type="ARBA" id="ARBA00023224"/>
    </source>
</evidence>
<name>A0ABN8R8U1_9CNID</name>
<dbReference type="InterPro" id="IPR017452">
    <property type="entry name" value="GPCR_Rhodpsn_7TM"/>
</dbReference>
<keyword evidence="4 8" id="KW-0297">G-protein coupled receptor</keyword>
<feature type="transmembrane region" description="Helical" evidence="9">
    <location>
        <begin position="468"/>
        <end position="492"/>
    </location>
</feature>
<protein>
    <recommendedName>
        <fullName evidence="10">G-protein coupled receptors family 1 profile domain-containing protein</fullName>
    </recommendedName>
</protein>